<dbReference type="EMBL" id="BGZK01000053">
    <property type="protein sequence ID" value="GBP12769.1"/>
    <property type="molecule type" value="Genomic_DNA"/>
</dbReference>
<accession>A0A4C1TE43</accession>
<feature type="region of interest" description="Disordered" evidence="1">
    <location>
        <begin position="55"/>
        <end position="74"/>
    </location>
</feature>
<dbReference type="AlphaFoldDB" id="A0A4C1TE43"/>
<keyword evidence="3" id="KW-1185">Reference proteome</keyword>
<reference evidence="2 3" key="1">
    <citation type="journal article" date="2019" name="Commun. Biol.">
        <title>The bagworm genome reveals a unique fibroin gene that provides high tensile strength.</title>
        <authorList>
            <person name="Kono N."/>
            <person name="Nakamura H."/>
            <person name="Ohtoshi R."/>
            <person name="Tomita M."/>
            <person name="Numata K."/>
            <person name="Arakawa K."/>
        </authorList>
    </citation>
    <scope>NUCLEOTIDE SEQUENCE [LARGE SCALE GENOMIC DNA]</scope>
</reference>
<evidence type="ECO:0000313" key="2">
    <source>
        <dbReference type="EMBL" id="GBP12769.1"/>
    </source>
</evidence>
<evidence type="ECO:0000256" key="1">
    <source>
        <dbReference type="SAM" id="MobiDB-lite"/>
    </source>
</evidence>
<name>A0A4C1TE43_EUMVA</name>
<evidence type="ECO:0000313" key="3">
    <source>
        <dbReference type="Proteomes" id="UP000299102"/>
    </source>
</evidence>
<gene>
    <name evidence="2" type="ORF">EVAR_6101_1</name>
</gene>
<organism evidence="2 3">
    <name type="scientific">Eumeta variegata</name>
    <name type="common">Bagworm moth</name>
    <name type="synonym">Eumeta japonica</name>
    <dbReference type="NCBI Taxonomy" id="151549"/>
    <lineage>
        <taxon>Eukaryota</taxon>
        <taxon>Metazoa</taxon>
        <taxon>Ecdysozoa</taxon>
        <taxon>Arthropoda</taxon>
        <taxon>Hexapoda</taxon>
        <taxon>Insecta</taxon>
        <taxon>Pterygota</taxon>
        <taxon>Neoptera</taxon>
        <taxon>Endopterygota</taxon>
        <taxon>Lepidoptera</taxon>
        <taxon>Glossata</taxon>
        <taxon>Ditrysia</taxon>
        <taxon>Tineoidea</taxon>
        <taxon>Psychidae</taxon>
        <taxon>Oiketicinae</taxon>
        <taxon>Eumeta</taxon>
    </lineage>
</organism>
<dbReference type="Proteomes" id="UP000299102">
    <property type="component" value="Unassembled WGS sequence"/>
</dbReference>
<feature type="region of interest" description="Disordered" evidence="1">
    <location>
        <begin position="1"/>
        <end position="26"/>
    </location>
</feature>
<proteinExistence type="predicted"/>
<comment type="caution">
    <text evidence="2">The sequence shown here is derived from an EMBL/GenBank/DDBJ whole genome shotgun (WGS) entry which is preliminary data.</text>
</comment>
<sequence>MELKAGQGTKSRARTKAEIENDTEGASRSAILQLGVSNGDTAEVIIKHWQRFGRNPTAVGKTEAEASRKPSAAR</sequence>
<protein>
    <submittedName>
        <fullName evidence="2">Uncharacterized protein</fullName>
    </submittedName>
</protein>